<dbReference type="SUPFAM" id="SSF56645">
    <property type="entry name" value="Acyl-CoA dehydrogenase NM domain-like"/>
    <property type="match status" value="1"/>
</dbReference>
<protein>
    <recommendedName>
        <fullName evidence="8">Acyl-[acyl-carrier-protein] dehydrogenase MbtN</fullName>
    </recommendedName>
    <alternativeName>
        <fullName evidence="9">Mycobactin synthase protein N</fullName>
    </alternativeName>
</protein>
<dbReference type="InterPro" id="IPR006091">
    <property type="entry name" value="Acyl-CoA_Oxase/DH_mid-dom"/>
</dbReference>
<evidence type="ECO:0000256" key="4">
    <source>
        <dbReference type="ARBA" id="ARBA00022630"/>
    </source>
</evidence>
<proteinExistence type="inferred from homology"/>
<dbReference type="Gene3D" id="1.10.540.10">
    <property type="entry name" value="Acyl-CoA dehydrogenase/oxidase, N-terminal domain"/>
    <property type="match status" value="1"/>
</dbReference>
<comment type="pathway">
    <text evidence="2">Siderophore biosynthesis; mycobactin biosynthesis.</text>
</comment>
<dbReference type="PANTHER" id="PTHR48083">
    <property type="entry name" value="MEDIUM-CHAIN SPECIFIC ACYL-COA DEHYDROGENASE, MITOCHONDRIAL-RELATED"/>
    <property type="match status" value="1"/>
</dbReference>
<evidence type="ECO:0000256" key="1">
    <source>
        <dbReference type="ARBA" id="ARBA00001974"/>
    </source>
</evidence>
<dbReference type="PANTHER" id="PTHR48083:SF20">
    <property type="entry name" value="LONG-CHAIN SPECIFIC ACYL-COA DEHYDROGENASE, MITOCHONDRIAL"/>
    <property type="match status" value="1"/>
</dbReference>
<keyword evidence="6 10" id="KW-0560">Oxidoreductase</keyword>
<dbReference type="Gene3D" id="2.40.110.10">
    <property type="entry name" value="Butyryl-CoA Dehydrogenase, subunit A, domain 2"/>
    <property type="match status" value="1"/>
</dbReference>
<evidence type="ECO:0000256" key="8">
    <source>
        <dbReference type="ARBA" id="ARBA00040394"/>
    </source>
</evidence>
<dbReference type="SUPFAM" id="SSF47203">
    <property type="entry name" value="Acyl-CoA dehydrogenase C-terminal domain-like"/>
    <property type="match status" value="1"/>
</dbReference>
<evidence type="ECO:0000256" key="10">
    <source>
        <dbReference type="RuleBase" id="RU362125"/>
    </source>
</evidence>
<dbReference type="GO" id="GO:0005737">
    <property type="term" value="C:cytoplasm"/>
    <property type="evidence" value="ECO:0007669"/>
    <property type="project" value="TreeGrafter"/>
</dbReference>
<dbReference type="RefSeq" id="WP_096358096.1">
    <property type="nucleotide sequence ID" value="NZ_AP014946.1"/>
</dbReference>
<dbReference type="Pfam" id="PF02771">
    <property type="entry name" value="Acyl-CoA_dh_N"/>
    <property type="match status" value="1"/>
</dbReference>
<dbReference type="InterPro" id="IPR006089">
    <property type="entry name" value="Acyl-CoA_DH_CS"/>
</dbReference>
<dbReference type="Pfam" id="PF00441">
    <property type="entry name" value="Acyl-CoA_dh_1"/>
    <property type="match status" value="1"/>
</dbReference>
<keyword evidence="15" id="KW-1185">Reference proteome</keyword>
<keyword evidence="4 10" id="KW-0285">Flavoprotein</keyword>
<evidence type="ECO:0000256" key="2">
    <source>
        <dbReference type="ARBA" id="ARBA00005102"/>
    </source>
</evidence>
<evidence type="ECO:0000256" key="6">
    <source>
        <dbReference type="ARBA" id="ARBA00023002"/>
    </source>
</evidence>
<dbReference type="InterPro" id="IPR046373">
    <property type="entry name" value="Acyl-CoA_Oxase/DH_mid-dom_sf"/>
</dbReference>
<dbReference type="Proteomes" id="UP000236884">
    <property type="component" value="Chromosome"/>
</dbReference>
<dbReference type="GO" id="GO:0033539">
    <property type="term" value="P:fatty acid beta-oxidation using acyl-CoA dehydrogenase"/>
    <property type="evidence" value="ECO:0007669"/>
    <property type="project" value="TreeGrafter"/>
</dbReference>
<evidence type="ECO:0000259" key="11">
    <source>
        <dbReference type="Pfam" id="PF00441"/>
    </source>
</evidence>
<feature type="domain" description="Acyl-CoA dehydrogenase/oxidase C-terminal" evidence="11">
    <location>
        <begin position="231"/>
        <end position="379"/>
    </location>
</feature>
<dbReference type="GO" id="GO:0050660">
    <property type="term" value="F:flavin adenine dinucleotide binding"/>
    <property type="evidence" value="ECO:0007669"/>
    <property type="project" value="InterPro"/>
</dbReference>
<dbReference type="FunFam" id="1.10.540.10:FF:000009">
    <property type="entry name" value="Probable acyl-CoA dehydrogenase"/>
    <property type="match status" value="1"/>
</dbReference>
<dbReference type="InterPro" id="IPR037069">
    <property type="entry name" value="AcylCoA_DH/ox_N_sf"/>
</dbReference>
<organism evidence="14 15">
    <name type="scientific">Variibacter gotjawalensis</name>
    <dbReference type="NCBI Taxonomy" id="1333996"/>
    <lineage>
        <taxon>Bacteria</taxon>
        <taxon>Pseudomonadati</taxon>
        <taxon>Pseudomonadota</taxon>
        <taxon>Alphaproteobacteria</taxon>
        <taxon>Hyphomicrobiales</taxon>
        <taxon>Nitrobacteraceae</taxon>
        <taxon>Variibacter</taxon>
    </lineage>
</organism>
<evidence type="ECO:0000313" key="14">
    <source>
        <dbReference type="EMBL" id="BAT61391.1"/>
    </source>
</evidence>
<dbReference type="Gene3D" id="1.20.140.10">
    <property type="entry name" value="Butyryl-CoA Dehydrogenase, subunit A, domain 3"/>
    <property type="match status" value="1"/>
</dbReference>
<evidence type="ECO:0000256" key="7">
    <source>
        <dbReference type="ARBA" id="ARBA00037085"/>
    </source>
</evidence>
<feature type="domain" description="Acyl-CoA dehydrogenase/oxidase N-terminal" evidence="13">
    <location>
        <begin position="8"/>
        <end position="119"/>
    </location>
</feature>
<dbReference type="PROSITE" id="PS00073">
    <property type="entry name" value="ACYL_COA_DH_2"/>
    <property type="match status" value="1"/>
</dbReference>
<dbReference type="AlphaFoldDB" id="A0A0S3PZN2"/>
<evidence type="ECO:0000256" key="3">
    <source>
        <dbReference type="ARBA" id="ARBA00009347"/>
    </source>
</evidence>
<dbReference type="InterPro" id="IPR036250">
    <property type="entry name" value="AcylCo_DH-like_C"/>
</dbReference>
<dbReference type="InterPro" id="IPR013786">
    <property type="entry name" value="AcylCoA_DH/ox_N"/>
</dbReference>
<evidence type="ECO:0000313" key="15">
    <source>
        <dbReference type="Proteomes" id="UP000236884"/>
    </source>
</evidence>
<feature type="domain" description="Acyl-CoA oxidase/dehydrogenase middle" evidence="12">
    <location>
        <begin position="123"/>
        <end position="219"/>
    </location>
</feature>
<keyword evidence="5 10" id="KW-0274">FAD</keyword>
<dbReference type="Pfam" id="PF02770">
    <property type="entry name" value="Acyl-CoA_dh_M"/>
    <property type="match status" value="1"/>
</dbReference>
<dbReference type="FunFam" id="1.20.140.10:FF:000001">
    <property type="entry name" value="Acyl-CoA dehydrogenase"/>
    <property type="match status" value="1"/>
</dbReference>
<dbReference type="FunFam" id="2.40.110.10:FF:000002">
    <property type="entry name" value="Acyl-CoA dehydrogenase fadE12"/>
    <property type="match status" value="1"/>
</dbReference>
<comment type="cofactor">
    <cofactor evidence="1 10">
        <name>FAD</name>
        <dbReference type="ChEBI" id="CHEBI:57692"/>
    </cofactor>
</comment>
<dbReference type="InterPro" id="IPR009075">
    <property type="entry name" value="AcylCo_DH/oxidase_C"/>
</dbReference>
<dbReference type="KEGG" id="vgo:GJW-30_1_03948"/>
<dbReference type="InterPro" id="IPR050741">
    <property type="entry name" value="Acyl-CoA_dehydrogenase"/>
</dbReference>
<sequence>MIPRQAFTEEHDMFRATVRKFVEREVAPYHAQWEKDGQVSREVWLKAGETGILCTAIPEEYGGGGGDFRHVAIVSEEFSRGIFNGPGFRVHSDICAFYLLNHGSEEQKKKWLPKMATGEVIAAVAMTEPGAGSDLQNIRTTALRDDNQNFVINGSKTFISNGQLSDLIITVCKTDPQARAKGVSLILVESDRPGFKRGRNLEKLGMHAQDTSELFYDDCRVPIENLLGQEGRGFAQLMTELPQERLLVALASMATTESVLETTLTYTRDRKVFGQPIAEYQHNRFKLAEMKTEIQIGRVFLDRCLELHLERKLDTETAAMAKYWISELECRVVDQCVQMHGGYGYMTEYPVTRAYADARVRRIFGGSNEIMRELIARGM</sequence>
<reference evidence="14 15" key="1">
    <citation type="submission" date="2015-08" db="EMBL/GenBank/DDBJ databases">
        <title>Investigation of the bacterial diversity of lava forest soil.</title>
        <authorList>
            <person name="Lee J.S."/>
        </authorList>
    </citation>
    <scope>NUCLEOTIDE SEQUENCE [LARGE SCALE GENOMIC DNA]</scope>
    <source>
        <strain evidence="14 15">GJW-30</strain>
    </source>
</reference>
<accession>A0A0S3PZN2</accession>
<dbReference type="EMBL" id="AP014946">
    <property type="protein sequence ID" value="BAT61391.1"/>
    <property type="molecule type" value="Genomic_DNA"/>
</dbReference>
<name>A0A0S3PZN2_9BRAD</name>
<evidence type="ECO:0000256" key="9">
    <source>
        <dbReference type="ARBA" id="ARBA00042660"/>
    </source>
</evidence>
<dbReference type="OrthoDB" id="9775090at2"/>
<evidence type="ECO:0000256" key="5">
    <source>
        <dbReference type="ARBA" id="ARBA00022827"/>
    </source>
</evidence>
<dbReference type="InterPro" id="IPR009100">
    <property type="entry name" value="AcylCoA_DH/oxidase_NM_dom_sf"/>
</dbReference>
<comment type="similarity">
    <text evidence="3 10">Belongs to the acyl-CoA dehydrogenase family.</text>
</comment>
<gene>
    <name evidence="14" type="primary">mmgC_10</name>
    <name evidence="14" type="ORF">GJW-30_1_03948</name>
</gene>
<evidence type="ECO:0000259" key="12">
    <source>
        <dbReference type="Pfam" id="PF02770"/>
    </source>
</evidence>
<comment type="function">
    <text evidence="7">Catalyzes the dehydrogenation at the alpha-beta position of ACP-bound acyl chains. This results in the introduction of a double bond in the lipidic chain, which is further transferred to the epsilon-amino group of lysine residue in the mycobactin core by MbtK.</text>
</comment>
<dbReference type="GO" id="GO:0003995">
    <property type="term" value="F:acyl-CoA dehydrogenase activity"/>
    <property type="evidence" value="ECO:0007669"/>
    <property type="project" value="InterPro"/>
</dbReference>
<evidence type="ECO:0000259" key="13">
    <source>
        <dbReference type="Pfam" id="PF02771"/>
    </source>
</evidence>